<comment type="caution">
    <text evidence="9">The sequence shown here is derived from an EMBL/GenBank/DDBJ whole genome shotgun (WGS) entry which is preliminary data.</text>
</comment>
<dbReference type="SUPFAM" id="SSF53187">
    <property type="entry name" value="Zn-dependent exopeptidases"/>
    <property type="match status" value="1"/>
</dbReference>
<keyword evidence="4 7" id="KW-0732">Signal</keyword>
<evidence type="ECO:0000256" key="6">
    <source>
        <dbReference type="ARBA" id="ARBA00022833"/>
    </source>
</evidence>
<name>A0A7Y3W516_9PROT</name>
<feature type="domain" description="Peptidase M28" evidence="8">
    <location>
        <begin position="310"/>
        <end position="520"/>
    </location>
</feature>
<reference evidence="9 10" key="1">
    <citation type="submission" date="2020-05" db="EMBL/GenBank/DDBJ databases">
        <title>Parvularcula mediterraneae sp. nov., isolated from polypropylene straw from shallow seawater of the seashore of Laganas in Zakynthos island, Greece.</title>
        <authorList>
            <person name="Szabo I."/>
            <person name="Al-Omari J."/>
            <person name="Rado J."/>
            <person name="Szerdahelyi G.S."/>
        </authorList>
    </citation>
    <scope>NUCLEOTIDE SEQUENCE [LARGE SCALE GENOMIC DNA]</scope>
    <source>
        <strain evidence="9 10">ZS-1/3</strain>
    </source>
</reference>
<dbReference type="EMBL" id="JABFCX010000002">
    <property type="protein sequence ID" value="NNU16340.1"/>
    <property type="molecule type" value="Genomic_DNA"/>
</dbReference>
<dbReference type="PANTHER" id="PTHR12147">
    <property type="entry name" value="METALLOPEPTIDASE M28 FAMILY MEMBER"/>
    <property type="match status" value="1"/>
</dbReference>
<dbReference type="AlphaFoldDB" id="A0A7Y3W516"/>
<keyword evidence="2" id="KW-0645">Protease</keyword>
<evidence type="ECO:0000256" key="7">
    <source>
        <dbReference type="SAM" id="SignalP"/>
    </source>
</evidence>
<dbReference type="PANTHER" id="PTHR12147:SF56">
    <property type="entry name" value="AMINOPEPTIDASE YDR415C-RELATED"/>
    <property type="match status" value="1"/>
</dbReference>
<dbReference type="GO" id="GO:0046872">
    <property type="term" value="F:metal ion binding"/>
    <property type="evidence" value="ECO:0007669"/>
    <property type="project" value="UniProtKB-KW"/>
</dbReference>
<proteinExistence type="predicted"/>
<dbReference type="Gene3D" id="3.50.30.30">
    <property type="match status" value="1"/>
</dbReference>
<organism evidence="9 10">
    <name type="scientific">Parvularcula mediterranea</name>
    <dbReference type="NCBI Taxonomy" id="2732508"/>
    <lineage>
        <taxon>Bacteria</taxon>
        <taxon>Pseudomonadati</taxon>
        <taxon>Pseudomonadota</taxon>
        <taxon>Alphaproteobacteria</taxon>
        <taxon>Parvularculales</taxon>
        <taxon>Parvularculaceae</taxon>
        <taxon>Parvularcula</taxon>
    </lineage>
</organism>
<evidence type="ECO:0000256" key="1">
    <source>
        <dbReference type="ARBA" id="ARBA00022438"/>
    </source>
</evidence>
<evidence type="ECO:0000256" key="3">
    <source>
        <dbReference type="ARBA" id="ARBA00022723"/>
    </source>
</evidence>
<dbReference type="GO" id="GO:0006508">
    <property type="term" value="P:proteolysis"/>
    <property type="evidence" value="ECO:0007669"/>
    <property type="project" value="UniProtKB-KW"/>
</dbReference>
<dbReference type="InterPro" id="IPR007484">
    <property type="entry name" value="Peptidase_M28"/>
</dbReference>
<evidence type="ECO:0000256" key="5">
    <source>
        <dbReference type="ARBA" id="ARBA00022801"/>
    </source>
</evidence>
<dbReference type="InterPro" id="IPR045175">
    <property type="entry name" value="M28_fam"/>
</dbReference>
<dbReference type="PROSITE" id="PS51257">
    <property type="entry name" value="PROKAR_LIPOPROTEIN"/>
    <property type="match status" value="1"/>
</dbReference>
<keyword evidence="5" id="KW-0378">Hydrolase</keyword>
<dbReference type="Gene3D" id="3.40.630.10">
    <property type="entry name" value="Zn peptidases"/>
    <property type="match status" value="1"/>
</dbReference>
<evidence type="ECO:0000256" key="4">
    <source>
        <dbReference type="ARBA" id="ARBA00022729"/>
    </source>
</evidence>
<dbReference type="GO" id="GO:0004177">
    <property type="term" value="F:aminopeptidase activity"/>
    <property type="evidence" value="ECO:0007669"/>
    <property type="project" value="UniProtKB-KW"/>
</dbReference>
<feature type="chain" id="PRO_5030636863" evidence="7">
    <location>
        <begin position="17"/>
        <end position="569"/>
    </location>
</feature>
<gene>
    <name evidence="9" type="ORF">HK107_08405</name>
</gene>
<dbReference type="Pfam" id="PF04389">
    <property type="entry name" value="Peptidase_M28"/>
    <property type="match status" value="1"/>
</dbReference>
<dbReference type="RefSeq" id="WP_173198480.1">
    <property type="nucleotide sequence ID" value="NZ_JABFCX010000002.1"/>
</dbReference>
<feature type="signal peptide" evidence="7">
    <location>
        <begin position="1"/>
        <end position="16"/>
    </location>
</feature>
<evidence type="ECO:0000313" key="9">
    <source>
        <dbReference type="EMBL" id="NNU16340.1"/>
    </source>
</evidence>
<protein>
    <submittedName>
        <fullName evidence="9">M28 family peptidase</fullName>
    </submittedName>
</protein>
<dbReference type="Proteomes" id="UP000536835">
    <property type="component" value="Unassembled WGS sequence"/>
</dbReference>
<keyword evidence="6" id="KW-0862">Zinc</keyword>
<keyword evidence="10" id="KW-1185">Reference proteome</keyword>
<evidence type="ECO:0000313" key="10">
    <source>
        <dbReference type="Proteomes" id="UP000536835"/>
    </source>
</evidence>
<evidence type="ECO:0000256" key="2">
    <source>
        <dbReference type="ARBA" id="ARBA00022670"/>
    </source>
</evidence>
<keyword evidence="1" id="KW-0031">Aminopeptidase</keyword>
<keyword evidence="3" id="KW-0479">Metal-binding</keyword>
<sequence length="569" mass="61004">MTHAKALLGITIIALAACGGEDAPTESAGPEVETSVALPPVSDETLKRHVITMADDSFEGRAPGTAGGMMTREYLVGEMERLGLEPIGDSFEHKVTLVSRALDPAQSSAGFNYSDTLVDDLEYGPETVFWTKLDDTEITINDSEVVFVGHGVVAPEYGWDDYAGIDAAGKTVVMLINDPGFRQQGEIFGGNSMTYYGRWTYKYEEAARQGAAAAIIIHQTAPASYGWGVVSGSWSGPQLNLPRNPNDTPPVMLEGWITQEKAEMLFEQAGMDLEGMEEAATMAGFTPQPIGEITFSAKITQSLEETESANVAGVLPGTERPDEYVIYTAHWDHLGVDQARLDEGEDGVYNGAVDNATGTGGILAIAETYVEAGYRPARSQIFLAVTAEESGLLGSKAFAENPPVPLSSIVGGINIDAILPTGPARDLTVVGFGSSELEDILAEVAAAADKVLRPDPTPERGYFYRSDHVEFAKRGVPMLYVDNGVDLIEGGEAAGTAAGNAYSSGPYHNVTDEVDHPSTWRWDGMTELLTIMRDTGLELANTEAYPNWYEGNEFKAIRDAQMAEGTARD</sequence>
<accession>A0A7Y3W516</accession>
<dbReference type="GO" id="GO:0008235">
    <property type="term" value="F:metalloexopeptidase activity"/>
    <property type="evidence" value="ECO:0007669"/>
    <property type="project" value="InterPro"/>
</dbReference>
<evidence type="ECO:0000259" key="8">
    <source>
        <dbReference type="Pfam" id="PF04389"/>
    </source>
</evidence>